<dbReference type="AlphaFoldDB" id="A0AAN9KDC8"/>
<dbReference type="Proteomes" id="UP001367508">
    <property type="component" value="Unassembled WGS sequence"/>
</dbReference>
<proteinExistence type="predicted"/>
<comment type="caution">
    <text evidence="2">The sequence shown here is derived from an EMBL/GenBank/DDBJ whole genome shotgun (WGS) entry which is preliminary data.</text>
</comment>
<sequence length="68" mass="7523">MLIILSSVVNFVSFVVFTLVCYLSSNNINCHSFSSLGVAFKTWASVNMEMEGSGSRGNQIGIYFPFLF</sequence>
<keyword evidence="3" id="KW-1185">Reference proteome</keyword>
<accession>A0AAN9KDC8</accession>
<protein>
    <submittedName>
        <fullName evidence="2">Uncharacterized protein</fullName>
    </submittedName>
</protein>
<dbReference type="EMBL" id="JAYMYQ010000008">
    <property type="protein sequence ID" value="KAK7314686.1"/>
    <property type="molecule type" value="Genomic_DNA"/>
</dbReference>
<organism evidence="2 3">
    <name type="scientific">Canavalia gladiata</name>
    <name type="common">Sword bean</name>
    <name type="synonym">Dolichos gladiatus</name>
    <dbReference type="NCBI Taxonomy" id="3824"/>
    <lineage>
        <taxon>Eukaryota</taxon>
        <taxon>Viridiplantae</taxon>
        <taxon>Streptophyta</taxon>
        <taxon>Embryophyta</taxon>
        <taxon>Tracheophyta</taxon>
        <taxon>Spermatophyta</taxon>
        <taxon>Magnoliopsida</taxon>
        <taxon>eudicotyledons</taxon>
        <taxon>Gunneridae</taxon>
        <taxon>Pentapetalae</taxon>
        <taxon>rosids</taxon>
        <taxon>fabids</taxon>
        <taxon>Fabales</taxon>
        <taxon>Fabaceae</taxon>
        <taxon>Papilionoideae</taxon>
        <taxon>50 kb inversion clade</taxon>
        <taxon>NPAAA clade</taxon>
        <taxon>indigoferoid/millettioid clade</taxon>
        <taxon>Phaseoleae</taxon>
        <taxon>Canavalia</taxon>
    </lineage>
</organism>
<reference evidence="2 3" key="1">
    <citation type="submission" date="2024-01" db="EMBL/GenBank/DDBJ databases">
        <title>The genomes of 5 underutilized Papilionoideae crops provide insights into root nodulation and disease resistanc.</title>
        <authorList>
            <person name="Jiang F."/>
        </authorList>
    </citation>
    <scope>NUCLEOTIDE SEQUENCE [LARGE SCALE GENOMIC DNA]</scope>
    <source>
        <strain evidence="2">LVBAO_FW01</strain>
        <tissue evidence="2">Leaves</tissue>
    </source>
</reference>
<keyword evidence="1" id="KW-0812">Transmembrane</keyword>
<evidence type="ECO:0000313" key="2">
    <source>
        <dbReference type="EMBL" id="KAK7314686.1"/>
    </source>
</evidence>
<gene>
    <name evidence="2" type="ORF">VNO77_33213</name>
</gene>
<name>A0AAN9KDC8_CANGL</name>
<evidence type="ECO:0000313" key="3">
    <source>
        <dbReference type="Proteomes" id="UP001367508"/>
    </source>
</evidence>
<evidence type="ECO:0000256" key="1">
    <source>
        <dbReference type="SAM" id="Phobius"/>
    </source>
</evidence>
<keyword evidence="1" id="KW-1133">Transmembrane helix</keyword>
<feature type="transmembrane region" description="Helical" evidence="1">
    <location>
        <begin position="7"/>
        <end position="25"/>
    </location>
</feature>
<keyword evidence="1" id="KW-0472">Membrane</keyword>